<organism evidence="2 3">
    <name type="scientific">Bacillus thuringiensis subsp. higo</name>
    <dbReference type="NCBI Taxonomy" id="132266"/>
    <lineage>
        <taxon>Bacteria</taxon>
        <taxon>Bacillati</taxon>
        <taxon>Bacillota</taxon>
        <taxon>Bacilli</taxon>
        <taxon>Bacillales</taxon>
        <taxon>Bacillaceae</taxon>
        <taxon>Bacillus</taxon>
        <taxon>Bacillus cereus group</taxon>
    </lineage>
</organism>
<sequence length="80" mass="9240">MQMHAYVTTLFSYIEKEVKEGDERLGYLMEAILLILAVVLPLSFVLIFLRRLISNLGDATHAHQLKAFYYPQVQKKVILS</sequence>
<keyword evidence="1" id="KW-1133">Transmembrane helix</keyword>
<evidence type="ECO:0000313" key="3">
    <source>
        <dbReference type="Proteomes" id="UP000194816"/>
    </source>
</evidence>
<feature type="transmembrane region" description="Helical" evidence="1">
    <location>
        <begin position="27"/>
        <end position="49"/>
    </location>
</feature>
<reference evidence="2 3" key="1">
    <citation type="submission" date="2016-10" db="EMBL/GenBank/DDBJ databases">
        <title>Comparative genomics of Bacillus thuringiensis reveals a path to pathogens against multiple invertebrate hosts.</title>
        <authorList>
            <person name="Zheng J."/>
            <person name="Gao Q."/>
            <person name="Liu H."/>
            <person name="Peng D."/>
            <person name="Ruan L."/>
            <person name="Sun M."/>
        </authorList>
    </citation>
    <scope>NUCLEOTIDE SEQUENCE [LARGE SCALE GENOMIC DNA]</scope>
    <source>
        <strain evidence="2">BGSC 4AU1</strain>
    </source>
</reference>
<keyword evidence="1" id="KW-0472">Membrane</keyword>
<comment type="caution">
    <text evidence="2">The sequence shown here is derived from an EMBL/GenBank/DDBJ whole genome shotgun (WGS) entry which is preliminary data.</text>
</comment>
<protein>
    <submittedName>
        <fullName evidence="2">Uncharacterized protein</fullName>
    </submittedName>
</protein>
<accession>A0A9X6M014</accession>
<dbReference type="Proteomes" id="UP000194816">
    <property type="component" value="Unassembled WGS sequence"/>
</dbReference>
<name>A0A9X6M014_BACUH</name>
<evidence type="ECO:0000256" key="1">
    <source>
        <dbReference type="SAM" id="Phobius"/>
    </source>
</evidence>
<evidence type="ECO:0000313" key="2">
    <source>
        <dbReference type="EMBL" id="OUB61892.1"/>
    </source>
</evidence>
<keyword evidence="1" id="KW-0812">Transmembrane</keyword>
<gene>
    <name evidence="2" type="ORF">BK716_01035</name>
</gene>
<dbReference type="EMBL" id="MOOK01000020">
    <property type="protein sequence ID" value="OUB61892.1"/>
    <property type="molecule type" value="Genomic_DNA"/>
</dbReference>
<proteinExistence type="predicted"/>
<dbReference type="AlphaFoldDB" id="A0A9X6M014"/>